<dbReference type="SUPFAM" id="SSF52799">
    <property type="entry name" value="(Phosphotyrosine protein) phosphatases II"/>
    <property type="match status" value="2"/>
</dbReference>
<evidence type="ECO:0000313" key="2">
    <source>
        <dbReference type="EMBL" id="KAF5861832.1"/>
    </source>
</evidence>
<accession>A0A8H6A557</accession>
<dbReference type="EMBL" id="SPNV01000089">
    <property type="protein sequence ID" value="KAF5861832.1"/>
    <property type="molecule type" value="Genomic_DNA"/>
</dbReference>
<dbReference type="Gene3D" id="3.90.190.10">
    <property type="entry name" value="Protein tyrosine phosphatase superfamily"/>
    <property type="match status" value="2"/>
</dbReference>
<reference evidence="2 3" key="1">
    <citation type="submission" date="2019-04" db="EMBL/GenBank/DDBJ databases">
        <title>Aspergillus burnettii sp. nov., novel species from soil in southeast Queensland.</title>
        <authorList>
            <person name="Gilchrist C.L.M."/>
            <person name="Pitt J.I."/>
            <person name="Lange L."/>
            <person name="Lacey H.J."/>
            <person name="Vuong D."/>
            <person name="Midgley D.J."/>
            <person name="Greenfield P."/>
            <person name="Bradbury M."/>
            <person name="Lacey E."/>
            <person name="Busk P.K."/>
            <person name="Pilgaard B."/>
            <person name="Chooi Y.H."/>
            <person name="Piggott A.M."/>
        </authorList>
    </citation>
    <scope>NUCLEOTIDE SEQUENCE [LARGE SCALE GENOMIC DNA]</scope>
    <source>
        <strain evidence="2 3">FRR 5400</strain>
    </source>
</reference>
<dbReference type="PANTHER" id="PTHR47550:SF1">
    <property type="entry name" value="DUAL SPECIFICITY PROTEIN PHOSPHATASE PPS1"/>
    <property type="match status" value="1"/>
</dbReference>
<sequence>MATVVVQQQQQTLRHTTPPPTGITSALNLNRNPSPIPNKHLPVCPAGPTPVITQTASPAHRDDLTDQTSSLLYPPDRHVQLSSSPALYSIDAVTLASALDHWASQPLPDPSRVFPWLHGLHPENHLQLGFFTNRKRSLRRIPRVWRGITIIKVGGDITTARLKGAVSLDEVLAPSTTDFLAVDPREGFSVRNFQIQTAKLAPLSDIVVYGEDGVTQKQLLDVAGRVAAAQRRWRSKNDPDQLLPVYNSFVLSSTFSEVEQRAPGIVAINSRGQLTGQIMDFFQWERWEMCDMSRASEISNNIWQGPTPDYLLRPGTCEPTTGEYFDLLIEASDLASLPGPRFLAKLNKQLDDGPQRLEFPSSGSILPPSGDDREVDDLVNTVRWLYYLANPEEPENRPDADGDIPMGPAPKKARKILIHCPDGYTESSLLVIAYLMFAEGVTAPDAWLRLHCEKKRNFFAYPSDVTFVSVVQGRLLQESPATQARYLTGLADPTWFRYCDGSLPSRILPYMYLGNLSHANNPEMLWALGIRRVLSIGESVTWTNADVAKIGADNIMHITQVQDNGIDPLTQEFERCLDFIRE</sequence>
<dbReference type="GO" id="GO:0005634">
    <property type="term" value="C:nucleus"/>
    <property type="evidence" value="ECO:0007669"/>
    <property type="project" value="GOC"/>
</dbReference>
<evidence type="ECO:0000256" key="1">
    <source>
        <dbReference type="SAM" id="MobiDB-lite"/>
    </source>
</evidence>
<dbReference type="PANTHER" id="PTHR47550">
    <property type="entry name" value="DUAL SPECIFICITY PROTEIN PHOSPHATASE PPS1"/>
    <property type="match status" value="1"/>
</dbReference>
<dbReference type="InterPro" id="IPR053239">
    <property type="entry name" value="Dual_spec_PTase"/>
</dbReference>
<dbReference type="GO" id="GO:0033260">
    <property type="term" value="P:nuclear DNA replication"/>
    <property type="evidence" value="ECO:0007669"/>
    <property type="project" value="TreeGrafter"/>
</dbReference>
<dbReference type="GO" id="GO:0008138">
    <property type="term" value="F:protein tyrosine/serine/threonine phosphatase activity"/>
    <property type="evidence" value="ECO:0007669"/>
    <property type="project" value="TreeGrafter"/>
</dbReference>
<feature type="region of interest" description="Disordered" evidence="1">
    <location>
        <begin position="1"/>
        <end position="25"/>
    </location>
</feature>
<dbReference type="Proteomes" id="UP000541154">
    <property type="component" value="Unassembled WGS sequence"/>
</dbReference>
<organism evidence="2 3">
    <name type="scientific">Petromyces alliaceus</name>
    <name type="common">Aspergillus alliaceus</name>
    <dbReference type="NCBI Taxonomy" id="209559"/>
    <lineage>
        <taxon>Eukaryota</taxon>
        <taxon>Fungi</taxon>
        <taxon>Dikarya</taxon>
        <taxon>Ascomycota</taxon>
        <taxon>Pezizomycotina</taxon>
        <taxon>Eurotiomycetes</taxon>
        <taxon>Eurotiomycetidae</taxon>
        <taxon>Eurotiales</taxon>
        <taxon>Aspergillaceae</taxon>
        <taxon>Aspergillus</taxon>
        <taxon>Aspergillus subgen. Circumdati</taxon>
    </lineage>
</organism>
<gene>
    <name evidence="2" type="primary">PPS1</name>
    <name evidence="2" type="ORF">ETB97_012460</name>
</gene>
<keyword evidence="3" id="KW-1185">Reference proteome</keyword>
<proteinExistence type="predicted"/>
<name>A0A8H6A557_PETAA</name>
<dbReference type="InterPro" id="IPR029021">
    <property type="entry name" value="Prot-tyrosine_phosphatase-like"/>
</dbReference>
<dbReference type="AlphaFoldDB" id="A0A8H6A557"/>
<comment type="caution">
    <text evidence="2">The sequence shown here is derived from an EMBL/GenBank/DDBJ whole genome shotgun (WGS) entry which is preliminary data.</text>
</comment>
<feature type="compositionally biased region" description="Low complexity" evidence="1">
    <location>
        <begin position="1"/>
        <end position="16"/>
    </location>
</feature>
<protein>
    <submittedName>
        <fullName evidence="2">Tyrosine/serine/threonine protein phosphatase pps1</fullName>
    </submittedName>
</protein>
<evidence type="ECO:0000313" key="3">
    <source>
        <dbReference type="Proteomes" id="UP000541154"/>
    </source>
</evidence>